<comment type="similarity">
    <text evidence="7">Belongs to the protein kinase superfamily.</text>
</comment>
<feature type="region of interest" description="Disordered" evidence="13">
    <location>
        <begin position="338"/>
        <end position="379"/>
    </location>
</feature>
<feature type="region of interest" description="Disordered" evidence="13">
    <location>
        <begin position="1435"/>
        <end position="1477"/>
    </location>
</feature>
<feature type="compositionally biased region" description="Low complexity" evidence="13">
    <location>
        <begin position="338"/>
        <end position="363"/>
    </location>
</feature>
<comment type="function">
    <text evidence="8">Probable catalytically inactive kinase. Scaffolding protein that regulates the cytoskeleton to control cell spreading and migration by modulating focal adhesion dynamics. Acts as a scaffold for mediating EGFR signaling.</text>
</comment>
<feature type="region of interest" description="Disordered" evidence="13">
    <location>
        <begin position="815"/>
        <end position="880"/>
    </location>
</feature>
<dbReference type="Ensembl" id="ENSGALT00010058360.1">
    <property type="protein sequence ID" value="ENSGALP00010035461.1"/>
    <property type="gene ID" value="ENSGALG00010023966.1"/>
</dbReference>
<feature type="compositionally biased region" description="Basic and acidic residues" evidence="13">
    <location>
        <begin position="1091"/>
        <end position="1101"/>
    </location>
</feature>
<dbReference type="InterPro" id="IPR051511">
    <property type="entry name" value="MitoQC_Scaffold_Kinases"/>
</dbReference>
<feature type="compositionally biased region" description="Acidic residues" evidence="13">
    <location>
        <begin position="1435"/>
        <end position="1447"/>
    </location>
</feature>
<feature type="compositionally biased region" description="Polar residues" evidence="13">
    <location>
        <begin position="572"/>
        <end position="588"/>
    </location>
</feature>
<dbReference type="GeneTree" id="ENSGT00940000157591"/>
<feature type="compositionally biased region" description="Polar residues" evidence="13">
    <location>
        <begin position="753"/>
        <end position="775"/>
    </location>
</feature>
<keyword evidence="4" id="KW-0597">Phosphoprotein</keyword>
<feature type="region of interest" description="Disordered" evidence="13">
    <location>
        <begin position="714"/>
        <end position="794"/>
    </location>
</feature>
<evidence type="ECO:0000256" key="11">
    <source>
        <dbReference type="ARBA" id="ARBA00080181"/>
    </source>
</evidence>
<evidence type="ECO:0000256" key="1">
    <source>
        <dbReference type="ARBA" id="ARBA00004245"/>
    </source>
</evidence>
<comment type="subcellular location">
    <subcellularLocation>
        <location evidence="2">Cell junction</location>
        <location evidence="2">Focal adhesion</location>
    </subcellularLocation>
    <subcellularLocation>
        <location evidence="1">Cytoplasm</location>
        <location evidence="1">Cytoskeleton</location>
    </subcellularLocation>
</comment>
<evidence type="ECO:0000256" key="10">
    <source>
        <dbReference type="ARBA" id="ARBA00079357"/>
    </source>
</evidence>
<evidence type="ECO:0000256" key="8">
    <source>
        <dbReference type="ARBA" id="ARBA00058561"/>
    </source>
</evidence>
<dbReference type="FunFam" id="1.10.510.10:FF:000437">
    <property type="entry name" value="Pseudopodium enriched atypical kinase 1"/>
    <property type="match status" value="1"/>
</dbReference>
<evidence type="ECO:0000313" key="16">
    <source>
        <dbReference type="Proteomes" id="UP000000539"/>
    </source>
</evidence>
<feature type="region of interest" description="Disordered" evidence="13">
    <location>
        <begin position="487"/>
        <end position="524"/>
    </location>
</feature>
<feature type="region of interest" description="Disordered" evidence="13">
    <location>
        <begin position="1019"/>
        <end position="1059"/>
    </location>
</feature>
<proteinExistence type="evidence at protein level"/>
<feature type="compositionally biased region" description="Polar residues" evidence="13">
    <location>
        <begin position="714"/>
        <end position="725"/>
    </location>
</feature>
<feature type="compositionally biased region" description="Basic and acidic residues" evidence="13">
    <location>
        <begin position="33"/>
        <end position="43"/>
    </location>
</feature>
<feature type="compositionally biased region" description="Low complexity" evidence="13">
    <location>
        <begin position="817"/>
        <end position="831"/>
    </location>
</feature>
<dbReference type="PROSITE" id="PS00109">
    <property type="entry name" value="PROTEIN_KINASE_TYR"/>
    <property type="match status" value="1"/>
</dbReference>
<keyword evidence="3" id="KW-0963">Cytoplasm</keyword>
<feature type="compositionally biased region" description="Basic and acidic residues" evidence="13">
    <location>
        <begin position="1019"/>
        <end position="1032"/>
    </location>
</feature>
<organism evidence="15 16">
    <name type="scientific">Gallus gallus</name>
    <name type="common">Chicken</name>
    <dbReference type="NCBI Taxonomy" id="9031"/>
    <lineage>
        <taxon>Eukaryota</taxon>
        <taxon>Metazoa</taxon>
        <taxon>Chordata</taxon>
        <taxon>Craniata</taxon>
        <taxon>Vertebrata</taxon>
        <taxon>Euteleostomi</taxon>
        <taxon>Archelosauria</taxon>
        <taxon>Archosauria</taxon>
        <taxon>Dinosauria</taxon>
        <taxon>Saurischia</taxon>
        <taxon>Theropoda</taxon>
        <taxon>Coelurosauria</taxon>
        <taxon>Aves</taxon>
        <taxon>Neognathae</taxon>
        <taxon>Galloanserae</taxon>
        <taxon>Galliformes</taxon>
        <taxon>Phasianidae</taxon>
        <taxon>Phasianinae</taxon>
        <taxon>Gallus</taxon>
    </lineage>
</organism>
<feature type="compositionally biased region" description="Low complexity" evidence="13">
    <location>
        <begin position="500"/>
        <end position="513"/>
    </location>
</feature>
<feature type="compositionally biased region" description="Polar residues" evidence="13">
    <location>
        <begin position="44"/>
        <end position="60"/>
    </location>
</feature>
<reference evidence="15" key="2">
    <citation type="submission" date="2025-08" db="UniProtKB">
        <authorList>
            <consortium name="Ensembl"/>
        </authorList>
    </citation>
    <scope>IDENTIFICATION</scope>
    <source>
        <strain evidence="15">broiler</strain>
    </source>
</reference>
<dbReference type="SUPFAM" id="SSF56112">
    <property type="entry name" value="Protein kinase-like (PK-like)"/>
    <property type="match status" value="1"/>
</dbReference>
<feature type="region of interest" description="Disordered" evidence="13">
    <location>
        <begin position="24"/>
        <end position="65"/>
    </location>
</feature>
<feature type="region of interest" description="Disordered" evidence="13">
    <location>
        <begin position="539"/>
        <end position="588"/>
    </location>
</feature>
<evidence type="ECO:0000313" key="15">
    <source>
        <dbReference type="Ensembl" id="ENSGALP00010035461.1"/>
    </source>
</evidence>
<dbReference type="GO" id="GO:0015629">
    <property type="term" value="C:actin cytoskeleton"/>
    <property type="evidence" value="ECO:0007669"/>
    <property type="project" value="UniProtKB-ARBA"/>
</dbReference>
<protein>
    <recommendedName>
        <fullName evidence="9">Inactive tyrosine-protein kinase PEAK1</fullName>
    </recommendedName>
    <alternativeName>
        <fullName evidence="10">Pseudopodium-enriched atypical kinase 1</fullName>
    </alternativeName>
    <alternativeName>
        <fullName evidence="11">Sugen kinase 269</fullName>
    </alternativeName>
    <alternativeName>
        <fullName evidence="12">Tyrosine-protein kinase SgK269</fullName>
    </alternativeName>
</protein>
<gene>
    <name evidence="15" type="primary">PEAK1</name>
</gene>
<evidence type="ECO:0000256" key="5">
    <source>
        <dbReference type="ARBA" id="ARBA00022949"/>
    </source>
</evidence>
<accession>A0A8V0ZX47</accession>
<keyword evidence="17" id="KW-1267">Proteomics identification</keyword>
<evidence type="ECO:0000256" key="4">
    <source>
        <dbReference type="ARBA" id="ARBA00022553"/>
    </source>
</evidence>
<reference evidence="15" key="3">
    <citation type="submission" date="2025-09" db="UniProtKB">
        <authorList>
            <consortium name="Ensembl"/>
        </authorList>
    </citation>
    <scope>IDENTIFICATION</scope>
    <source>
        <strain evidence="15">broiler</strain>
    </source>
</reference>
<evidence type="ECO:0007829" key="17">
    <source>
        <dbReference type="PeptideAtlas" id="A0A8V0ZX47"/>
    </source>
</evidence>
<evidence type="ECO:0000259" key="14">
    <source>
        <dbReference type="PROSITE" id="PS50011"/>
    </source>
</evidence>
<keyword evidence="16" id="KW-1185">Reference proteome</keyword>
<feature type="compositionally biased region" description="Polar residues" evidence="13">
    <location>
        <begin position="1452"/>
        <end position="1475"/>
    </location>
</feature>
<dbReference type="PROSITE" id="PS50011">
    <property type="entry name" value="PROTEIN_KINASE_DOM"/>
    <property type="match status" value="1"/>
</dbReference>
<dbReference type="Pfam" id="PF00069">
    <property type="entry name" value="Pkinase"/>
    <property type="match status" value="1"/>
</dbReference>
<dbReference type="GO" id="GO:0005524">
    <property type="term" value="F:ATP binding"/>
    <property type="evidence" value="ECO:0007669"/>
    <property type="project" value="InterPro"/>
</dbReference>
<dbReference type="SMART" id="SM00220">
    <property type="entry name" value="S_TKc"/>
    <property type="match status" value="1"/>
</dbReference>
<evidence type="ECO:0000256" key="2">
    <source>
        <dbReference type="ARBA" id="ARBA00004246"/>
    </source>
</evidence>
<keyword evidence="5" id="KW-0965">Cell junction</keyword>
<evidence type="ECO:0000256" key="6">
    <source>
        <dbReference type="ARBA" id="ARBA00023212"/>
    </source>
</evidence>
<feature type="region of interest" description="Disordered" evidence="13">
    <location>
        <begin position="1089"/>
        <end position="1108"/>
    </location>
</feature>
<dbReference type="Gene3D" id="1.10.510.10">
    <property type="entry name" value="Transferase(Phosphotransferase) domain 1"/>
    <property type="match status" value="1"/>
</dbReference>
<dbReference type="InterPro" id="IPR000719">
    <property type="entry name" value="Prot_kinase_dom"/>
</dbReference>
<dbReference type="PANTHER" id="PTHR22972:SF5">
    <property type="entry name" value="INACTIVE TYROSINE-PROTEIN KINASE PEAK1"/>
    <property type="match status" value="1"/>
</dbReference>
<feature type="domain" description="Protein kinase" evidence="14">
    <location>
        <begin position="1338"/>
        <end position="1696"/>
    </location>
</feature>
<evidence type="ECO:0000256" key="7">
    <source>
        <dbReference type="ARBA" id="ARBA00038349"/>
    </source>
</evidence>
<dbReference type="InterPro" id="IPR008266">
    <property type="entry name" value="Tyr_kinase_AS"/>
</dbReference>
<reference evidence="15" key="1">
    <citation type="submission" date="2020-11" db="EMBL/GenBank/DDBJ databases">
        <title>Gallus gallus (Chicken) genome, bGalGal1, GRCg7b, maternal haplotype autosomes + Z &amp; W.</title>
        <authorList>
            <person name="Warren W."/>
            <person name="Formenti G."/>
            <person name="Fedrigo O."/>
            <person name="Haase B."/>
            <person name="Mountcastle J."/>
            <person name="Balacco J."/>
            <person name="Tracey A."/>
            <person name="Schneider V."/>
            <person name="Okimoto R."/>
            <person name="Cheng H."/>
            <person name="Hawken R."/>
            <person name="Howe K."/>
            <person name="Jarvis E.D."/>
        </authorList>
    </citation>
    <scope>NUCLEOTIDE SEQUENCE [LARGE SCALE GENOMIC DNA]</scope>
    <source>
        <strain evidence="15">Broiler</strain>
    </source>
</reference>
<evidence type="ECO:0000256" key="3">
    <source>
        <dbReference type="ARBA" id="ARBA00022490"/>
    </source>
</evidence>
<sequence length="1767" mass="194696">MSACNTFTEHVWKPGECKNCFKPKSLHQLPPVSEKKTLSRDNLKTNANQSNSQRGRNTASFRPPVAKKPTIAVKPTMMVADGQGVCGEIGTPDHCENKSVPAGWNRNKAVLHKKPLNNNNEDEIEGYSHVPRPYGSSDGVGKIPNNNNNGLTEVLKEIAGLDTAPQLAGSEMNSRETFLGRINNCYKRSLERKIPPSCMMGGMKDSHSKHVVLSGSTEVISNEGGRFCYPEFSSGDESEDDAFFGSMQEEHESWDESDEELLAMEIRMRGQPRFANFRANTLSPVQFCVDKKWNTVPLRNKSLQRICAVDYDDSYDEILNGYGEETVILYGQESMQSMVSSDSTSPDSSLTEESRSGTASSSSQKLCNGGLSPSTPQDIKSIEPEYESLCDSQQVKDVSKASRNVPKSLETHKAILALRLEEKDGKIAVQTDKQENKSSSDVSGQAVTINLVPVEEQAKPYRVVNMEQPVCKPYTVVDVSAAMTNECKESQTETSEAKNTSSNPSSPVTPGTPIKSSAASPARVNANLKKSSAIRYQEVWTSSTSPRQKIPKVELVANSSGPSVPPRKTSHKSAPTSPTATNVSSKTIPVKSPNLSEIKFNSYNNAGMPPFPIIIHDEPTYAKSSKNAIKVPIVINPNAYDNLAIYKSFLGTSRELSIKDKTTSVISHTYEEIETENKMSEAIGGKPAEAKGVTNSTECRLGSVAQKVQEFNSCLGKSQRSPQRSHSSDHNSPPRIQKTAQEPADVTPEASAPTGSSSRENASTVLSQIVASIQPPQSPPETPQAGPKSCSAEELYSLPPDADAAKSTLVRPKSLFTSQSEVESSKTTESTAIKLQKDAASQPVATNSPKPVRGTPNATSPKTEQAPPFPPPRSTSSPYHASNLLQRHFSNWAKPNSPTRSTEAESILHSEVRRAADAKPKRWISFKSFFRRRKTDDEEDREKEREKGKLVGLDGTVIHMLPPPPVQRHHWFSEAKSDSSEKPSIVFMYRCEPTQTEPKADHQYKSGVESAIADVLAKDKGETQEKSPESPEQKITSHPSPPQILKKIPSQVPDDTTLEDLSPRVPRAVFVKQDNGGSASVIPVSAVRAPQGEEDKGEAPHPSDLNPCSATYSNLDYDSALTETSSNVLISLCERQSRAAMIPPKQPRQPKGALDDAIAFGGIVDQETMNSLQPTPPPLPKKTILRANTEPSPRDLQKQALENNLCIVANPTYDIDTNWEASSACSSVSLELKALDNESGDSLDRPTEKLRTTTSATNSVSSLTTISIKDRCSNSMESLTGRHLSQSKQSRGVQKPQRQALYRGIENREEVVGKIRSLHADSLKKLALKCEDLFMAGQKDQLRFGVDSWSDFRLTSDKPCCEAGDAVYYPASYAKDPLNHYAVKICKSKAKESQQYYHSLSIRQSLAINFNIQQDCGHFLAEVPVRLLPWEDADAPEVEEEQEEEQEPEQKNGGTPSSTEASQKDSSSNQGTISKPRSRVVVITREVPYLTVADFVRESAPRHAKSPDLYERQVCLLLLQLCLGLEHLKPYHITHCDLRLENLLLVHSRPGGGPLSSESVEPGPSTACPARLIVSNFSQAKQKSHMVDPEVLRDQSRLAPEIITATQYKKCDEFQTGILIYEMLHLPNPFDENPELKEKEYTHADLPKIPCRSLYSQGLQQLASCLLNPNPSERILISEAKGILQCLLWGPREDLFHALRTSSNPARKDAVLQNWLDIKRTLLMIKFAEKSFDRDCGVILEDWLCCQYLAFATVDSLHRIVRIMQRH</sequence>
<evidence type="ECO:0000256" key="13">
    <source>
        <dbReference type="SAM" id="MobiDB-lite"/>
    </source>
</evidence>
<dbReference type="GO" id="GO:0005925">
    <property type="term" value="C:focal adhesion"/>
    <property type="evidence" value="ECO:0007669"/>
    <property type="project" value="UniProtKB-SubCell"/>
</dbReference>
<dbReference type="Proteomes" id="UP000000539">
    <property type="component" value="Chromosome 10"/>
</dbReference>
<dbReference type="GO" id="GO:0004672">
    <property type="term" value="F:protein kinase activity"/>
    <property type="evidence" value="ECO:0007669"/>
    <property type="project" value="InterPro"/>
</dbReference>
<dbReference type="InterPro" id="IPR011009">
    <property type="entry name" value="Kinase-like_dom_sf"/>
</dbReference>
<evidence type="ECO:0000256" key="12">
    <source>
        <dbReference type="ARBA" id="ARBA00083278"/>
    </source>
</evidence>
<keyword evidence="6" id="KW-0206">Cytoskeleton</keyword>
<dbReference type="PANTHER" id="PTHR22972">
    <property type="entry name" value="SERINE/THREONINE PROTEIN KINASE"/>
    <property type="match status" value="1"/>
</dbReference>
<evidence type="ECO:0000256" key="9">
    <source>
        <dbReference type="ARBA" id="ARBA00070282"/>
    </source>
</evidence>
<name>A0A8V0ZX47_CHICK</name>